<dbReference type="Gene3D" id="3.90.226.10">
    <property type="entry name" value="2-enoyl-CoA Hydratase, Chain A, domain 1"/>
    <property type="match status" value="1"/>
</dbReference>
<evidence type="ECO:0000313" key="3">
    <source>
        <dbReference type="Proteomes" id="UP000199771"/>
    </source>
</evidence>
<dbReference type="InterPro" id="IPR029045">
    <property type="entry name" value="ClpP/crotonase-like_dom_sf"/>
</dbReference>
<dbReference type="STRING" id="1076937.SAMN04488120_101304"/>
<protein>
    <submittedName>
        <fullName evidence="2">Enoyl-CoA hydratase/carnithine racemase</fullName>
    </submittedName>
</protein>
<dbReference type="InterPro" id="IPR001753">
    <property type="entry name" value="Enoyl-CoA_hydra/iso"/>
</dbReference>
<evidence type="ECO:0000256" key="1">
    <source>
        <dbReference type="ARBA" id="ARBA00005254"/>
    </source>
</evidence>
<dbReference type="CDD" id="cd06558">
    <property type="entry name" value="crotonase-like"/>
    <property type="match status" value="1"/>
</dbReference>
<reference evidence="2 3" key="1">
    <citation type="submission" date="2016-10" db="EMBL/GenBank/DDBJ databases">
        <authorList>
            <person name="de Groot N.N."/>
        </authorList>
    </citation>
    <scope>NUCLEOTIDE SEQUENCE [LARGE SCALE GENOMIC DNA]</scope>
    <source>
        <strain evidence="2 3">DSM 23609</strain>
    </source>
</reference>
<dbReference type="Proteomes" id="UP000199771">
    <property type="component" value="Unassembled WGS sequence"/>
</dbReference>
<dbReference type="PANTHER" id="PTHR43802">
    <property type="entry name" value="ENOYL-COA HYDRATASE"/>
    <property type="match status" value="1"/>
</dbReference>
<dbReference type="GO" id="GO:0003824">
    <property type="term" value="F:catalytic activity"/>
    <property type="evidence" value="ECO:0007669"/>
    <property type="project" value="UniProtKB-ARBA"/>
</dbReference>
<keyword evidence="3" id="KW-1185">Reference proteome</keyword>
<dbReference type="AlphaFoldDB" id="A0A1I2HA19"/>
<organism evidence="2 3">
    <name type="scientific">Fontimonas thermophila</name>
    <dbReference type="NCBI Taxonomy" id="1076937"/>
    <lineage>
        <taxon>Bacteria</taxon>
        <taxon>Pseudomonadati</taxon>
        <taxon>Pseudomonadota</taxon>
        <taxon>Gammaproteobacteria</taxon>
        <taxon>Nevskiales</taxon>
        <taxon>Nevskiaceae</taxon>
        <taxon>Fontimonas</taxon>
    </lineage>
</organism>
<accession>A0A1I2HA19</accession>
<gene>
    <name evidence="2" type="ORF">SAMN04488120_101304</name>
</gene>
<dbReference type="PANTHER" id="PTHR43802:SF1">
    <property type="entry name" value="IP11341P-RELATED"/>
    <property type="match status" value="1"/>
</dbReference>
<evidence type="ECO:0000313" key="2">
    <source>
        <dbReference type="EMBL" id="SFF27065.1"/>
    </source>
</evidence>
<proteinExistence type="inferred from homology"/>
<dbReference type="SUPFAM" id="SSF52096">
    <property type="entry name" value="ClpP/crotonase"/>
    <property type="match status" value="1"/>
</dbReference>
<dbReference type="RefSeq" id="WP_234981461.1">
    <property type="nucleotide sequence ID" value="NZ_FOOC01000001.1"/>
</dbReference>
<sequence length="334" mass="35220">MSVTPYRLDCLRKWVALPAAAPDCSPLSPTPWLALDLASGAPDLDTAASVAWLQRVPVPTLAIGPCAAAPAIAGACDVHVATETEAEPLLDGIRRSPIAAAVFVRLLRSSAHLDLESALFAESLAYSTLQAGPEYGRWLAAHRAVAPARATDTGPAVVLDREGEVLRLELNRASNRNAMTVEMRDALCEALALAVADTGIAQVHIRGRGKCFSTGGDLTEFGSTPDPATAHIVRTLALPGRLLAACADRATVYVHGACIGSGIEFPAFAARLVARRDAWFQLPELRYGLIPGAGGCVSLPRRIGRQRTAWLVLTGQRINAQTALDWGLVDALSA</sequence>
<name>A0A1I2HA19_9GAMM</name>
<dbReference type="EMBL" id="FOOC01000001">
    <property type="protein sequence ID" value="SFF27065.1"/>
    <property type="molecule type" value="Genomic_DNA"/>
</dbReference>
<dbReference type="Pfam" id="PF00378">
    <property type="entry name" value="ECH_1"/>
    <property type="match status" value="1"/>
</dbReference>
<comment type="similarity">
    <text evidence="1">Belongs to the enoyl-CoA hydratase/isomerase family.</text>
</comment>